<comment type="subcellular location">
    <subcellularLocation>
        <location evidence="1">Membrane</location>
        <topology evidence="1">Multi-pass membrane protein</topology>
    </subcellularLocation>
</comment>
<sequence length="467" mass="52002">MTPRVRRQWAMWTFKTAEAGAAPLALATVLLLQGAQPESLLQPPFTLLWPLLALCWHLLLLSRGLYASHRLEDGWTESARAAWSALLCGPVTAVLLIALVPAWARLDLLLPCTALLALLVVAGRRVLRSLLAKVHLQGRNLRFALIVGAGARAQRYARLLAEREELGYRVIGYVDDDMPATAGMPTWLGGTDQLAAVLSHSVVDEVFVMLPMRSSYARIQQVVNTCEEQGTLVTMPADFFSARLARTRTGSVAAQPVLYLSSVPENDWRVAGKRGMDVLGAAALLLLLAPVMALVALGIRLTSPGPVIFRQQRIGLNKRAFMLLKFRTMTQNAEARQAALEAFNEVKGPAFKMRHDPRVTPFGAFLRRTSLDELPQLFNVLRGEMSLVGPRPLPLRDVAGFREDWQRRRFSVLPGITCLWQLSGRSDIPFQRWMELDLEYIDQWSLWLDLSILVRTVPAVLKRSGAY</sequence>
<evidence type="ECO:0000256" key="3">
    <source>
        <dbReference type="ARBA" id="ARBA00022679"/>
    </source>
</evidence>
<feature type="transmembrane region" description="Helical" evidence="7">
    <location>
        <begin position="108"/>
        <end position="127"/>
    </location>
</feature>
<dbReference type="Pfam" id="PF13727">
    <property type="entry name" value="CoA_binding_3"/>
    <property type="match status" value="1"/>
</dbReference>
<dbReference type="InterPro" id="IPR036291">
    <property type="entry name" value="NAD(P)-bd_dom_sf"/>
</dbReference>
<keyword evidence="10" id="KW-1185">Reference proteome</keyword>
<keyword evidence="6 7" id="KW-0472">Membrane</keyword>
<keyword evidence="4 7" id="KW-0812">Transmembrane</keyword>
<dbReference type="Gene3D" id="3.40.50.720">
    <property type="entry name" value="NAD(P)-binding Rossmann-like Domain"/>
    <property type="match status" value="1"/>
</dbReference>
<dbReference type="SUPFAM" id="SSF51735">
    <property type="entry name" value="NAD(P)-binding Rossmann-fold domains"/>
    <property type="match status" value="1"/>
</dbReference>
<keyword evidence="5 7" id="KW-1133">Transmembrane helix</keyword>
<comment type="similarity">
    <text evidence="2">Belongs to the bacterial sugar transferase family.</text>
</comment>
<feature type="domain" description="Bacterial sugar transferase" evidence="8">
    <location>
        <begin position="273"/>
        <end position="462"/>
    </location>
</feature>
<feature type="transmembrane region" description="Helical" evidence="7">
    <location>
        <begin position="278"/>
        <end position="299"/>
    </location>
</feature>
<proteinExistence type="inferred from homology"/>
<dbReference type="PANTHER" id="PTHR30576">
    <property type="entry name" value="COLANIC BIOSYNTHESIS UDP-GLUCOSE LIPID CARRIER TRANSFERASE"/>
    <property type="match status" value="1"/>
</dbReference>
<evidence type="ECO:0000256" key="7">
    <source>
        <dbReference type="SAM" id="Phobius"/>
    </source>
</evidence>
<dbReference type="InterPro" id="IPR003362">
    <property type="entry name" value="Bact_transf"/>
</dbReference>
<evidence type="ECO:0000313" key="9">
    <source>
        <dbReference type="EMBL" id="URI11527.1"/>
    </source>
</evidence>
<evidence type="ECO:0000313" key="10">
    <source>
        <dbReference type="Proteomes" id="UP001056201"/>
    </source>
</evidence>
<evidence type="ECO:0000256" key="2">
    <source>
        <dbReference type="ARBA" id="ARBA00006464"/>
    </source>
</evidence>
<evidence type="ECO:0000256" key="1">
    <source>
        <dbReference type="ARBA" id="ARBA00004141"/>
    </source>
</evidence>
<dbReference type="Proteomes" id="UP001056201">
    <property type="component" value="Chromosome 2"/>
</dbReference>
<protein>
    <submittedName>
        <fullName evidence="9">Sugar transferase</fullName>
    </submittedName>
</protein>
<name>A0ABY4SDY2_AQUTE</name>
<gene>
    <name evidence="9" type="ORF">MW290_21540</name>
</gene>
<dbReference type="PANTHER" id="PTHR30576:SF10">
    <property type="entry name" value="SLL5057 PROTEIN"/>
    <property type="match status" value="1"/>
</dbReference>
<feature type="transmembrane region" description="Helical" evidence="7">
    <location>
        <begin position="47"/>
        <end position="69"/>
    </location>
</feature>
<evidence type="ECO:0000256" key="4">
    <source>
        <dbReference type="ARBA" id="ARBA00022692"/>
    </source>
</evidence>
<dbReference type="GO" id="GO:0016740">
    <property type="term" value="F:transferase activity"/>
    <property type="evidence" value="ECO:0007669"/>
    <property type="project" value="UniProtKB-KW"/>
</dbReference>
<reference evidence="9" key="1">
    <citation type="submission" date="2022-05" db="EMBL/GenBank/DDBJ databases">
        <title>An RpoN-dependent PEP-CTERM gene is involved in floc formation of an Aquincola tertiaricarbonis strain.</title>
        <authorList>
            <person name="Qiu D."/>
            <person name="Xia M."/>
        </authorList>
    </citation>
    <scope>NUCLEOTIDE SEQUENCE</scope>
    <source>
        <strain evidence="9">RN12</strain>
    </source>
</reference>
<dbReference type="Pfam" id="PF02397">
    <property type="entry name" value="Bac_transf"/>
    <property type="match status" value="1"/>
</dbReference>
<keyword evidence="3 9" id="KW-0808">Transferase</keyword>
<evidence type="ECO:0000256" key="5">
    <source>
        <dbReference type="ARBA" id="ARBA00022989"/>
    </source>
</evidence>
<dbReference type="RefSeq" id="WP_250199721.1">
    <property type="nucleotide sequence ID" value="NZ_CP097636.1"/>
</dbReference>
<organism evidence="9 10">
    <name type="scientific">Aquincola tertiaricarbonis</name>
    <dbReference type="NCBI Taxonomy" id="391953"/>
    <lineage>
        <taxon>Bacteria</taxon>
        <taxon>Pseudomonadati</taxon>
        <taxon>Pseudomonadota</taxon>
        <taxon>Betaproteobacteria</taxon>
        <taxon>Burkholderiales</taxon>
        <taxon>Sphaerotilaceae</taxon>
        <taxon>Aquincola</taxon>
    </lineage>
</organism>
<dbReference type="NCBIfam" id="TIGR03025">
    <property type="entry name" value="EPS_sugtrans"/>
    <property type="match status" value="1"/>
</dbReference>
<feature type="transmembrane region" description="Helical" evidence="7">
    <location>
        <begin position="81"/>
        <end position="102"/>
    </location>
</feature>
<dbReference type="EMBL" id="CP097636">
    <property type="protein sequence ID" value="URI11527.1"/>
    <property type="molecule type" value="Genomic_DNA"/>
</dbReference>
<accession>A0ABY4SDY2</accession>
<dbReference type="InterPro" id="IPR017475">
    <property type="entry name" value="EPS_sugar_tfrase"/>
</dbReference>
<evidence type="ECO:0000259" key="8">
    <source>
        <dbReference type="Pfam" id="PF02397"/>
    </source>
</evidence>
<evidence type="ECO:0000256" key="6">
    <source>
        <dbReference type="ARBA" id="ARBA00023136"/>
    </source>
</evidence>